<evidence type="ECO:0000313" key="2">
    <source>
        <dbReference type="Proteomes" id="UP000287144"/>
    </source>
</evidence>
<accession>A0A428TKT8</accession>
<reference evidence="1 2" key="1">
    <citation type="submission" date="2017-06" db="EMBL/GenBank/DDBJ databases">
        <title>Comparative genomic analysis of Ambrosia Fusariam Clade fungi.</title>
        <authorList>
            <person name="Stajich J.E."/>
            <person name="Carrillo J."/>
            <person name="Kijimoto T."/>
            <person name="Eskalen A."/>
            <person name="O'Donnell K."/>
            <person name="Kasson M."/>
        </authorList>
    </citation>
    <scope>NUCLEOTIDE SEQUENCE [LARGE SCALE GENOMIC DNA]</scope>
    <source>
        <strain evidence="1 2">NRRL62579</strain>
    </source>
</reference>
<evidence type="ECO:0000313" key="1">
    <source>
        <dbReference type="EMBL" id="RSM02601.1"/>
    </source>
</evidence>
<name>A0A428TKT8_9HYPO</name>
<organism evidence="1 2">
    <name type="scientific">Fusarium oligoseptatum</name>
    <dbReference type="NCBI Taxonomy" id="2604345"/>
    <lineage>
        <taxon>Eukaryota</taxon>
        <taxon>Fungi</taxon>
        <taxon>Dikarya</taxon>
        <taxon>Ascomycota</taxon>
        <taxon>Pezizomycotina</taxon>
        <taxon>Sordariomycetes</taxon>
        <taxon>Hypocreomycetidae</taxon>
        <taxon>Hypocreales</taxon>
        <taxon>Nectriaceae</taxon>
        <taxon>Fusarium</taxon>
        <taxon>Fusarium solani species complex</taxon>
    </lineage>
</organism>
<comment type="caution">
    <text evidence="1">The sequence shown here is derived from an EMBL/GenBank/DDBJ whole genome shotgun (WGS) entry which is preliminary data.</text>
</comment>
<protein>
    <submittedName>
        <fullName evidence="1">Uncharacterized protein</fullName>
    </submittedName>
</protein>
<dbReference type="Proteomes" id="UP000287144">
    <property type="component" value="Unassembled WGS sequence"/>
</dbReference>
<proteinExistence type="predicted"/>
<gene>
    <name evidence="1" type="ORF">CEP52_007911</name>
</gene>
<dbReference type="EMBL" id="NKCK01000074">
    <property type="protein sequence ID" value="RSM02601.1"/>
    <property type="molecule type" value="Genomic_DNA"/>
</dbReference>
<dbReference type="STRING" id="1325735.A0A428TKT8"/>
<sequence length="68" mass="7508">MSSPKANRLKTTLEMPEFCSFCARAGIHEIGYVESSPGTTQLDDEGYACSKSKRKTSFVLITMQYPPA</sequence>
<feature type="non-terminal residue" evidence="1">
    <location>
        <position position="68"/>
    </location>
</feature>
<dbReference type="AlphaFoldDB" id="A0A428TKT8"/>
<keyword evidence="2" id="KW-1185">Reference proteome</keyword>